<evidence type="ECO:0000256" key="2">
    <source>
        <dbReference type="ARBA" id="ARBA00022729"/>
    </source>
</evidence>
<keyword evidence="3" id="KW-0677">Repeat</keyword>
<evidence type="ECO:0000313" key="10">
    <source>
        <dbReference type="Proteomes" id="UP000465302"/>
    </source>
</evidence>
<keyword evidence="4" id="KW-0378">Hydrolase</keyword>
<feature type="compositionally biased region" description="Pro residues" evidence="7">
    <location>
        <begin position="301"/>
        <end position="354"/>
    </location>
</feature>
<feature type="region of interest" description="Disordered" evidence="7">
    <location>
        <begin position="115"/>
        <end position="408"/>
    </location>
</feature>
<dbReference type="InterPro" id="IPR023346">
    <property type="entry name" value="Lysozyme-like_dom_sf"/>
</dbReference>
<dbReference type="EMBL" id="BLKS01000001">
    <property type="protein sequence ID" value="GFG54107.1"/>
    <property type="molecule type" value="Genomic_DNA"/>
</dbReference>
<dbReference type="SUPFAM" id="SSF53955">
    <property type="entry name" value="Lysozyme-like"/>
    <property type="match status" value="1"/>
</dbReference>
<accession>A0A7I9W9Z2</accession>
<evidence type="ECO:0000256" key="6">
    <source>
        <dbReference type="ARBA" id="ARBA00070624"/>
    </source>
</evidence>
<sequence length="484" mass="48151">MSGRHRKPTSSAKSVAKVAFTGAVIGGGSLALAGHAGAATDGEWDKVASCESGGNWAINTGNGYQGGLQFSPSTWTSHGGGEYAPAAHLATKEEQIAVAERVLASQGRGAWPVCGRGLSNATPRNVPSEEPVDAVGLNGELPPPPPPFDPFAPPPPPPAAPIDAMAAPLPAAPPPPPPPPPAPELPPPPPAPQPVAFEAPPPPPPPPAPELPPPPPAPQPVAFEAPPPPPPPPAPELPPPPPPADGPIVDASLEQPAPGPGLPPPPPAEPATQVNFEAIAPNWDSEDAPVDGPQVWSLHMAPPPLEPAPPVPAPAPPAPAAAPAPAPAPLAAPAPAPLAAPAPAPLGAPAPGPDPMAAINSVDIPQPALDAANQAMTGEIPAPPAEVPHLASPDNLPQGYTTDPSAVANESPNVTYLKELWHAIQTQEITGKDALLALTQRPLTTPAPENVNGPGMAPAPAPAPGAEVPPPLPPSPEMPPVPPA</sequence>
<gene>
    <name evidence="9" type="ORF">MAGR_55480</name>
</gene>
<feature type="domain" description="Resuscitation-promoting factor core lysozyme-like" evidence="8">
    <location>
        <begin position="38"/>
        <end position="114"/>
    </location>
</feature>
<name>A0A7I9W9Z2_MYCAG</name>
<dbReference type="CDD" id="cd13925">
    <property type="entry name" value="RPF"/>
    <property type="match status" value="1"/>
</dbReference>
<dbReference type="FunFam" id="1.10.530.10:FF:000029">
    <property type="entry name" value="Resuscitation-promoting factor RpfA"/>
    <property type="match status" value="1"/>
</dbReference>
<dbReference type="AlphaFoldDB" id="A0A7I9W9Z2"/>
<feature type="region of interest" description="Disordered" evidence="7">
    <location>
        <begin position="441"/>
        <end position="484"/>
    </location>
</feature>
<keyword evidence="2" id="KW-0732">Signal</keyword>
<keyword evidence="5" id="KW-0843">Virulence</keyword>
<dbReference type="GO" id="GO:0016787">
    <property type="term" value="F:hydrolase activity"/>
    <property type="evidence" value="ECO:0007669"/>
    <property type="project" value="UniProtKB-KW"/>
</dbReference>
<evidence type="ECO:0000256" key="1">
    <source>
        <dbReference type="ARBA" id="ARBA00010830"/>
    </source>
</evidence>
<feature type="compositionally biased region" description="Polar residues" evidence="7">
    <location>
        <begin position="398"/>
        <end position="408"/>
    </location>
</feature>
<evidence type="ECO:0000256" key="5">
    <source>
        <dbReference type="ARBA" id="ARBA00023026"/>
    </source>
</evidence>
<comment type="similarity">
    <text evidence="1">Belongs to the transglycosylase family. Rpf subfamily.</text>
</comment>
<protein>
    <recommendedName>
        <fullName evidence="6">Resuscitation-promoting factor RpfA</fullName>
    </recommendedName>
</protein>
<evidence type="ECO:0000256" key="4">
    <source>
        <dbReference type="ARBA" id="ARBA00022801"/>
    </source>
</evidence>
<dbReference type="Pfam" id="PF06737">
    <property type="entry name" value="Transglycosylas"/>
    <property type="match status" value="1"/>
</dbReference>
<dbReference type="PRINTS" id="PR01217">
    <property type="entry name" value="PRICHEXTENSN"/>
</dbReference>
<feature type="compositionally biased region" description="Pro residues" evidence="7">
    <location>
        <begin position="457"/>
        <end position="484"/>
    </location>
</feature>
<dbReference type="RefSeq" id="WP_163701169.1">
    <property type="nucleotide sequence ID" value="NZ_BLKS01000001.1"/>
</dbReference>
<comment type="caution">
    <text evidence="9">The sequence shown here is derived from an EMBL/GenBank/DDBJ whole genome shotgun (WGS) entry which is preliminary data.</text>
</comment>
<dbReference type="Proteomes" id="UP000465302">
    <property type="component" value="Unassembled WGS sequence"/>
</dbReference>
<feature type="compositionally biased region" description="Pro residues" evidence="7">
    <location>
        <begin position="141"/>
        <end position="160"/>
    </location>
</feature>
<organism evidence="9 10">
    <name type="scientific">Mycolicibacterium agri</name>
    <name type="common">Mycobacterium agri</name>
    <dbReference type="NCBI Taxonomy" id="36811"/>
    <lineage>
        <taxon>Bacteria</taxon>
        <taxon>Bacillati</taxon>
        <taxon>Actinomycetota</taxon>
        <taxon>Actinomycetes</taxon>
        <taxon>Mycobacteriales</taxon>
        <taxon>Mycobacteriaceae</taxon>
        <taxon>Mycolicibacterium</taxon>
    </lineage>
</organism>
<proteinExistence type="inferred from homology"/>
<dbReference type="Gene3D" id="1.10.530.10">
    <property type="match status" value="1"/>
</dbReference>
<reference evidence="9 10" key="1">
    <citation type="journal article" date="2019" name="Emerg. Microbes Infect.">
        <title>Comprehensive subspecies identification of 175 nontuberculous mycobacteria species based on 7547 genomic profiles.</title>
        <authorList>
            <person name="Matsumoto Y."/>
            <person name="Kinjo T."/>
            <person name="Motooka D."/>
            <person name="Nabeya D."/>
            <person name="Jung N."/>
            <person name="Uechi K."/>
            <person name="Horii T."/>
            <person name="Iida T."/>
            <person name="Fujita J."/>
            <person name="Nakamura S."/>
        </authorList>
    </citation>
    <scope>NUCLEOTIDE SEQUENCE [LARGE SCALE GENOMIC DNA]</scope>
    <source>
        <strain evidence="9 10">JCM 6377</strain>
    </source>
</reference>
<evidence type="ECO:0000256" key="7">
    <source>
        <dbReference type="SAM" id="MobiDB-lite"/>
    </source>
</evidence>
<feature type="compositionally biased region" description="Pro residues" evidence="7">
    <location>
        <begin position="170"/>
        <end position="245"/>
    </location>
</feature>
<dbReference type="InterPro" id="IPR010618">
    <property type="entry name" value="RPF"/>
</dbReference>
<evidence type="ECO:0000259" key="8">
    <source>
        <dbReference type="Pfam" id="PF06737"/>
    </source>
</evidence>
<evidence type="ECO:0000256" key="3">
    <source>
        <dbReference type="ARBA" id="ARBA00022737"/>
    </source>
</evidence>
<feature type="compositionally biased region" description="Pro residues" evidence="7">
    <location>
        <begin position="257"/>
        <end position="269"/>
    </location>
</feature>
<evidence type="ECO:0000313" key="9">
    <source>
        <dbReference type="EMBL" id="GFG54107.1"/>
    </source>
</evidence>